<dbReference type="Proteomes" id="UP001359485">
    <property type="component" value="Unassembled WGS sequence"/>
</dbReference>
<feature type="compositionally biased region" description="Polar residues" evidence="1">
    <location>
        <begin position="1"/>
        <end position="12"/>
    </location>
</feature>
<accession>A0ABR1AWD6</accession>
<sequence length="104" mass="11480">MNSLTSVQTSKISFEEENKAPKNWQKQKNSETCQALLSSFAPVNDISSGAAQELRGLFHTGRDSTLPDASCVHPPCEKRRKLTCRWAFVKVATEQQGDSPGGRK</sequence>
<evidence type="ECO:0000313" key="2">
    <source>
        <dbReference type="EMBL" id="KAK6627728.1"/>
    </source>
</evidence>
<evidence type="ECO:0000313" key="3">
    <source>
        <dbReference type="Proteomes" id="UP001359485"/>
    </source>
</evidence>
<keyword evidence="3" id="KW-1185">Reference proteome</keyword>
<name>A0ABR1AWD6_POLSC</name>
<organism evidence="2 3">
    <name type="scientific">Polyplax serrata</name>
    <name type="common">Common mouse louse</name>
    <dbReference type="NCBI Taxonomy" id="468196"/>
    <lineage>
        <taxon>Eukaryota</taxon>
        <taxon>Metazoa</taxon>
        <taxon>Ecdysozoa</taxon>
        <taxon>Arthropoda</taxon>
        <taxon>Hexapoda</taxon>
        <taxon>Insecta</taxon>
        <taxon>Pterygota</taxon>
        <taxon>Neoptera</taxon>
        <taxon>Paraneoptera</taxon>
        <taxon>Psocodea</taxon>
        <taxon>Troctomorpha</taxon>
        <taxon>Phthiraptera</taxon>
        <taxon>Anoplura</taxon>
        <taxon>Polyplacidae</taxon>
        <taxon>Polyplax</taxon>
    </lineage>
</organism>
<feature type="region of interest" description="Disordered" evidence="1">
    <location>
        <begin position="1"/>
        <end position="27"/>
    </location>
</feature>
<reference evidence="2 3" key="1">
    <citation type="submission" date="2023-09" db="EMBL/GenBank/DDBJ databases">
        <title>Genomes of two closely related lineages of the louse Polyplax serrata with different host specificities.</title>
        <authorList>
            <person name="Martinu J."/>
            <person name="Tarabai H."/>
            <person name="Stefka J."/>
            <person name="Hypsa V."/>
        </authorList>
    </citation>
    <scope>NUCLEOTIDE SEQUENCE [LARGE SCALE GENOMIC DNA]</scope>
    <source>
        <strain evidence="2">98ZLc_SE</strain>
    </source>
</reference>
<comment type="caution">
    <text evidence="2">The sequence shown here is derived from an EMBL/GenBank/DDBJ whole genome shotgun (WGS) entry which is preliminary data.</text>
</comment>
<gene>
    <name evidence="2" type="ORF">RUM44_010207</name>
</gene>
<dbReference type="EMBL" id="JAWJWF010000045">
    <property type="protein sequence ID" value="KAK6627728.1"/>
    <property type="molecule type" value="Genomic_DNA"/>
</dbReference>
<proteinExistence type="predicted"/>
<protein>
    <submittedName>
        <fullName evidence="2">Uncharacterized protein</fullName>
    </submittedName>
</protein>
<evidence type="ECO:0000256" key="1">
    <source>
        <dbReference type="SAM" id="MobiDB-lite"/>
    </source>
</evidence>